<evidence type="ECO:0000256" key="11">
    <source>
        <dbReference type="ARBA" id="ARBA00023224"/>
    </source>
</evidence>
<dbReference type="PRINTS" id="PR00237">
    <property type="entry name" value="GPCRRHODOPSN"/>
</dbReference>
<keyword evidence="6 12" id="KW-0297">G-protein coupled receptor</keyword>
<keyword evidence="9 12" id="KW-0675">Receptor</keyword>
<evidence type="ECO:0000256" key="1">
    <source>
        <dbReference type="ARBA" id="ARBA00004651"/>
    </source>
</evidence>
<feature type="transmembrane region" description="Helical" evidence="13">
    <location>
        <begin position="225"/>
        <end position="250"/>
    </location>
</feature>
<dbReference type="GO" id="GO:0004930">
    <property type="term" value="F:G protein-coupled receptor activity"/>
    <property type="evidence" value="ECO:0007669"/>
    <property type="project" value="UniProtKB-KW"/>
</dbReference>
<reference evidence="15" key="1">
    <citation type="submission" date="2021-06" db="EMBL/GenBank/DDBJ databases">
        <authorList>
            <consortium name="Wellcome Sanger Institute Data Sharing"/>
        </authorList>
    </citation>
    <scope>NUCLEOTIDE SEQUENCE [LARGE SCALE GENOMIC DNA]</scope>
</reference>
<comment type="similarity">
    <text evidence="2 12">Belongs to the G-protein coupled receptor 1 family.</text>
</comment>
<evidence type="ECO:0000256" key="7">
    <source>
        <dbReference type="ARBA" id="ARBA00023136"/>
    </source>
</evidence>
<keyword evidence="7 13" id="KW-0472">Membrane</keyword>
<evidence type="ECO:0000256" key="9">
    <source>
        <dbReference type="ARBA" id="ARBA00023170"/>
    </source>
</evidence>
<name>A0A8C4X290_ERPCA</name>
<keyword evidence="10" id="KW-0325">Glycoprotein</keyword>
<dbReference type="GeneID" id="114647821"/>
<organism evidence="15 16">
    <name type="scientific">Erpetoichthys calabaricus</name>
    <name type="common">Rope fish</name>
    <name type="synonym">Calamoichthys calabaricus</name>
    <dbReference type="NCBI Taxonomy" id="27687"/>
    <lineage>
        <taxon>Eukaryota</taxon>
        <taxon>Metazoa</taxon>
        <taxon>Chordata</taxon>
        <taxon>Craniata</taxon>
        <taxon>Vertebrata</taxon>
        <taxon>Euteleostomi</taxon>
        <taxon>Actinopterygii</taxon>
        <taxon>Polypteriformes</taxon>
        <taxon>Polypteridae</taxon>
        <taxon>Erpetoichthys</taxon>
    </lineage>
</organism>
<dbReference type="RefSeq" id="XP_028652312.1">
    <property type="nucleotide sequence ID" value="XM_028796479.2"/>
</dbReference>
<reference evidence="15" key="3">
    <citation type="submission" date="2025-09" db="UniProtKB">
        <authorList>
            <consortium name="Ensembl"/>
        </authorList>
    </citation>
    <scope>IDENTIFICATION</scope>
</reference>
<dbReference type="PANTHER" id="PTHR24234">
    <property type="entry name" value="LYSOPHOSPHATIDIC ACID RECEPTOR 5/SPHINGOSYLPHOSPHORYLCHOLINE RECEPTOR"/>
    <property type="match status" value="1"/>
</dbReference>
<reference evidence="15" key="2">
    <citation type="submission" date="2025-08" db="UniProtKB">
        <authorList>
            <consortium name="Ensembl"/>
        </authorList>
    </citation>
    <scope>IDENTIFICATION</scope>
</reference>
<dbReference type="FunFam" id="1.20.1070.10:FF:000065">
    <property type="entry name" value="G-protein coupled receptor 4"/>
    <property type="match status" value="1"/>
</dbReference>
<keyword evidence="4 12" id="KW-0812">Transmembrane</keyword>
<feature type="transmembrane region" description="Helical" evidence="13">
    <location>
        <begin position="23"/>
        <end position="43"/>
    </location>
</feature>
<proteinExistence type="inferred from homology"/>
<protein>
    <submittedName>
        <fullName evidence="15">G-protein coupled receptor 4-like</fullName>
    </submittedName>
</protein>
<evidence type="ECO:0000313" key="16">
    <source>
        <dbReference type="Proteomes" id="UP000694620"/>
    </source>
</evidence>
<feature type="transmembrane region" description="Helical" evidence="13">
    <location>
        <begin position="101"/>
        <end position="121"/>
    </location>
</feature>
<dbReference type="PROSITE" id="PS00237">
    <property type="entry name" value="G_PROTEIN_RECEP_F1_1"/>
    <property type="match status" value="1"/>
</dbReference>
<evidence type="ECO:0000259" key="14">
    <source>
        <dbReference type="PROSITE" id="PS50262"/>
    </source>
</evidence>
<evidence type="ECO:0000256" key="12">
    <source>
        <dbReference type="RuleBase" id="RU000688"/>
    </source>
</evidence>
<comment type="subcellular location">
    <subcellularLocation>
        <location evidence="1">Cell membrane</location>
        <topology evidence="1">Multi-pass membrane protein</topology>
    </subcellularLocation>
</comment>
<dbReference type="PROSITE" id="PS50262">
    <property type="entry name" value="G_PROTEIN_RECEP_F1_2"/>
    <property type="match status" value="1"/>
</dbReference>
<dbReference type="PRINTS" id="PR01157">
    <property type="entry name" value="P2YPURNOCPTR"/>
</dbReference>
<dbReference type="SUPFAM" id="SSF81321">
    <property type="entry name" value="Family A G protein-coupled receptor-like"/>
    <property type="match status" value="1"/>
</dbReference>
<feature type="transmembrane region" description="Helical" evidence="13">
    <location>
        <begin position="183"/>
        <end position="204"/>
    </location>
</feature>
<evidence type="ECO:0000256" key="3">
    <source>
        <dbReference type="ARBA" id="ARBA00022475"/>
    </source>
</evidence>
<evidence type="ECO:0000256" key="10">
    <source>
        <dbReference type="ARBA" id="ARBA00023180"/>
    </source>
</evidence>
<dbReference type="GO" id="GO:0005886">
    <property type="term" value="C:plasma membrane"/>
    <property type="evidence" value="ECO:0007669"/>
    <property type="project" value="UniProtKB-SubCell"/>
</dbReference>
<evidence type="ECO:0000256" key="13">
    <source>
        <dbReference type="SAM" id="Phobius"/>
    </source>
</evidence>
<dbReference type="PANTHER" id="PTHR24234:SF12">
    <property type="entry name" value="NOVEL 7 TRANSMEMBRANE RECEPTOR (RHODOPSIN FAMILY) PROTEIN"/>
    <property type="match status" value="1"/>
</dbReference>
<dbReference type="InterPro" id="IPR017452">
    <property type="entry name" value="GPCR_Rhodpsn_7TM"/>
</dbReference>
<evidence type="ECO:0000256" key="4">
    <source>
        <dbReference type="ARBA" id="ARBA00022692"/>
    </source>
</evidence>
<keyword evidence="16" id="KW-1185">Reference proteome</keyword>
<keyword evidence="11 12" id="KW-0807">Transducer</keyword>
<sequence>MKCNITTPCKYVKQYEAYLFPTIYSLVFIIGLLGNLLAVGVIVQQLRRKNVLAVYLINLCISDLVYIFTLPVWAAYTANREDWTFGVVACTVVGFFFNTNIYTTIVFLSCMAVDRFLALVFPLHAKGFRTMKAALVICIVVWLIVMGSHTVLLTHPEFINDTHNVQRCYEKYPMEQWVADLNYFRIFVVFLIPLLLLLMSYCFVIRAVHRSTGLEVREKRRIMGLLLSMVLIFVVAYLPYHIILFIRSYLSSSGFCTCEWEERLRPAYRIAFTFTSISSALDPIINIFASDSIKQDLIREVVSVRKWVSDIWSRERFKSARKPFLKSVGDAAPTEMTQRNSIPLVEEGSSPIS</sequence>
<dbReference type="AlphaFoldDB" id="A0A8C4X290"/>
<dbReference type="InterPro" id="IPR000276">
    <property type="entry name" value="GPCR_Rhodpsn"/>
</dbReference>
<dbReference type="GeneTree" id="ENSGT01150000286937"/>
<accession>A0A8C4X290</accession>
<evidence type="ECO:0000313" key="15">
    <source>
        <dbReference type="Ensembl" id="ENSECRP00000000137.1"/>
    </source>
</evidence>
<evidence type="ECO:0000256" key="5">
    <source>
        <dbReference type="ARBA" id="ARBA00022989"/>
    </source>
</evidence>
<dbReference type="Pfam" id="PF00001">
    <property type="entry name" value="7tm_1"/>
    <property type="match status" value="1"/>
</dbReference>
<keyword evidence="3" id="KW-1003">Cell membrane</keyword>
<feature type="transmembrane region" description="Helical" evidence="13">
    <location>
        <begin position="133"/>
        <end position="152"/>
    </location>
</feature>
<keyword evidence="8" id="KW-1015">Disulfide bond</keyword>
<evidence type="ECO:0000256" key="6">
    <source>
        <dbReference type="ARBA" id="ARBA00023040"/>
    </source>
</evidence>
<evidence type="ECO:0000256" key="2">
    <source>
        <dbReference type="ARBA" id="ARBA00010663"/>
    </source>
</evidence>
<dbReference type="Ensembl" id="ENSECRT00000000143.1">
    <property type="protein sequence ID" value="ENSECRP00000000137.1"/>
    <property type="gene ID" value="ENSECRG00000000097.1"/>
</dbReference>
<dbReference type="Proteomes" id="UP000694620">
    <property type="component" value="Chromosome 1"/>
</dbReference>
<feature type="domain" description="G-protein coupled receptors family 1 profile" evidence="14">
    <location>
        <begin position="34"/>
        <end position="286"/>
    </location>
</feature>
<gene>
    <name evidence="15" type="primary">LOC114647821</name>
</gene>
<dbReference type="Gene3D" id="1.20.1070.10">
    <property type="entry name" value="Rhodopsin 7-helix transmembrane proteins"/>
    <property type="match status" value="1"/>
</dbReference>
<keyword evidence="5 13" id="KW-1133">Transmembrane helix</keyword>
<feature type="transmembrane region" description="Helical" evidence="13">
    <location>
        <begin position="55"/>
        <end position="76"/>
    </location>
</feature>
<evidence type="ECO:0000256" key="8">
    <source>
        <dbReference type="ARBA" id="ARBA00023157"/>
    </source>
</evidence>